<comment type="function">
    <text evidence="6">DNA repair enzyme involved in the repair of deaminated bases. Selectively cleaves double-stranded DNA at the second phosphodiester bond 3' to a deoxyinosine leaving behind the intact lesion on the nicked DNA.</text>
</comment>
<dbReference type="GO" id="GO:0043737">
    <property type="term" value="F:deoxyribonuclease V activity"/>
    <property type="evidence" value="ECO:0007669"/>
    <property type="project" value="UniProtKB-UniRule"/>
</dbReference>
<keyword evidence="4 6" id="KW-0255">Endonuclease</keyword>
<evidence type="ECO:0000256" key="6">
    <source>
        <dbReference type="HAMAP-Rule" id="MF_00801"/>
    </source>
</evidence>
<keyword evidence="8" id="KW-1185">Reference proteome</keyword>
<dbReference type="Proteomes" id="UP000183104">
    <property type="component" value="Unassembled WGS sequence"/>
</dbReference>
<proteinExistence type="inferred from homology"/>
<evidence type="ECO:0000256" key="3">
    <source>
        <dbReference type="ARBA" id="ARBA00022722"/>
    </source>
</evidence>
<keyword evidence="5 6" id="KW-0378">Hydrolase</keyword>
<protein>
    <recommendedName>
        <fullName evidence="6">Endonuclease V</fullName>
        <ecNumber evidence="6">3.1.21.7</ecNumber>
    </recommendedName>
    <alternativeName>
        <fullName evidence="6">Deoxyinosine 3'endonuclease</fullName>
    </alternativeName>
    <alternativeName>
        <fullName evidence="6">Deoxyribonuclease V</fullName>
        <shortName evidence="6">DNase V</shortName>
    </alternativeName>
</protein>
<dbReference type="OrthoDB" id="9790916at2"/>
<dbReference type="PANTHER" id="PTHR28511">
    <property type="entry name" value="ENDONUCLEASE V"/>
    <property type="match status" value="1"/>
</dbReference>
<keyword evidence="6" id="KW-0234">DNA repair</keyword>
<comment type="similarity">
    <text evidence="6">Belongs to the endonuclease V family.</text>
</comment>
<evidence type="ECO:0000256" key="4">
    <source>
        <dbReference type="ARBA" id="ARBA00022759"/>
    </source>
</evidence>
<feature type="binding site" evidence="6">
    <location>
        <position position="108"/>
    </location>
    <ligand>
        <name>Mg(2+)</name>
        <dbReference type="ChEBI" id="CHEBI:18420"/>
    </ligand>
</feature>
<sequence length="227" mass="24553">MAAAPEEFPTDPAAAREVQEGLRQRVRLEPYHGPVERVAGVDAAFLGDQVVAVVVVLRFPELTVEEEAVAVRPVPFPYVPGLLSFREGPAVLEVFRAVANPPDLILFDGQGIAHPRRLGIAAHLGVLLDRPAIGVAKSRLTGTFDEGALGAEKGARVPLTEAGEVLGAVVRSRTNVRPLFVSPGHRCDADSAVDWTLACCTRYRLPEPTRLADRRAGEHKRERRSHG</sequence>
<keyword evidence="6" id="KW-0227">DNA damage</keyword>
<dbReference type="PANTHER" id="PTHR28511:SF1">
    <property type="entry name" value="ENDONUCLEASE V"/>
    <property type="match status" value="1"/>
</dbReference>
<evidence type="ECO:0000313" key="8">
    <source>
        <dbReference type="Proteomes" id="UP000183104"/>
    </source>
</evidence>
<dbReference type="NCBIfam" id="NF008629">
    <property type="entry name" value="PRK11617.1"/>
    <property type="match status" value="1"/>
</dbReference>
<dbReference type="GO" id="GO:0000287">
    <property type="term" value="F:magnesium ion binding"/>
    <property type="evidence" value="ECO:0007669"/>
    <property type="project" value="UniProtKB-UniRule"/>
</dbReference>
<evidence type="ECO:0000313" key="7">
    <source>
        <dbReference type="EMBL" id="SCY59662.1"/>
    </source>
</evidence>
<dbReference type="EC" id="3.1.21.7" evidence="6"/>
<evidence type="ECO:0000256" key="1">
    <source>
        <dbReference type="ARBA" id="ARBA00004496"/>
    </source>
</evidence>
<comment type="cofactor">
    <cofactor evidence="6">
        <name>Mg(2+)</name>
        <dbReference type="ChEBI" id="CHEBI:18420"/>
    </cofactor>
</comment>
<comment type="catalytic activity">
    <reaction evidence="6">
        <text>Endonucleolytic cleavage at apurinic or apyrimidinic sites to products with a 5'-phosphate.</text>
        <dbReference type="EC" id="3.1.21.7"/>
    </reaction>
</comment>
<evidence type="ECO:0000256" key="2">
    <source>
        <dbReference type="ARBA" id="ARBA00022490"/>
    </source>
</evidence>
<dbReference type="GO" id="GO:0005737">
    <property type="term" value="C:cytoplasm"/>
    <property type="evidence" value="ECO:0007669"/>
    <property type="project" value="UniProtKB-SubCell"/>
</dbReference>
<name>A0A1G5H6Y6_9GAMM</name>
<evidence type="ECO:0000256" key="5">
    <source>
        <dbReference type="ARBA" id="ARBA00022801"/>
    </source>
</evidence>
<dbReference type="EMBL" id="FMUN01000008">
    <property type="protein sequence ID" value="SCY59662.1"/>
    <property type="molecule type" value="Genomic_DNA"/>
</dbReference>
<dbReference type="AlphaFoldDB" id="A0A1G5H6Y6"/>
<comment type="subcellular location">
    <subcellularLocation>
        <location evidence="1 6">Cytoplasm</location>
    </subcellularLocation>
</comment>
<dbReference type="InterPro" id="IPR007581">
    <property type="entry name" value="Endonuclease-V"/>
</dbReference>
<dbReference type="RefSeq" id="WP_054965761.1">
    <property type="nucleotide sequence ID" value="NZ_FMUN01000008.1"/>
</dbReference>
<feature type="site" description="Interaction with target DNA" evidence="6">
    <location>
        <position position="78"/>
    </location>
</feature>
<organism evidence="7 8">
    <name type="scientific">Thiohalorhabdus denitrificans</name>
    <dbReference type="NCBI Taxonomy" id="381306"/>
    <lineage>
        <taxon>Bacteria</taxon>
        <taxon>Pseudomonadati</taxon>
        <taxon>Pseudomonadota</taxon>
        <taxon>Gammaproteobacteria</taxon>
        <taxon>Thiohalorhabdales</taxon>
        <taxon>Thiohalorhabdaceae</taxon>
        <taxon>Thiohalorhabdus</taxon>
    </lineage>
</organism>
<dbReference type="GO" id="GO:0016891">
    <property type="term" value="F:RNA endonuclease activity producing 5'-phosphomonoesters, hydrolytic mechanism"/>
    <property type="evidence" value="ECO:0007669"/>
    <property type="project" value="TreeGrafter"/>
</dbReference>
<keyword evidence="6" id="KW-0460">Magnesium</keyword>
<reference evidence="8" key="1">
    <citation type="submission" date="2016-10" db="EMBL/GenBank/DDBJ databases">
        <authorList>
            <person name="Varghese N."/>
        </authorList>
    </citation>
    <scope>NUCLEOTIDE SEQUENCE [LARGE SCALE GENOMIC DNA]</scope>
    <source>
        <strain evidence="8">HL 19</strain>
    </source>
</reference>
<keyword evidence="3 6" id="KW-0540">Nuclease</keyword>
<feature type="binding site" evidence="6">
    <location>
        <position position="42"/>
    </location>
    <ligand>
        <name>Mg(2+)</name>
        <dbReference type="ChEBI" id="CHEBI:18420"/>
    </ligand>
</feature>
<dbReference type="Pfam" id="PF04493">
    <property type="entry name" value="Endonuclease_5"/>
    <property type="match status" value="1"/>
</dbReference>
<accession>A0A1G5H6Y6</accession>
<dbReference type="STRING" id="381306.AN478_06245"/>
<keyword evidence="2 6" id="KW-0963">Cytoplasm</keyword>
<keyword evidence="6" id="KW-0479">Metal-binding</keyword>
<dbReference type="CDD" id="cd06559">
    <property type="entry name" value="Endonuclease_V"/>
    <property type="match status" value="1"/>
</dbReference>
<dbReference type="GO" id="GO:0003727">
    <property type="term" value="F:single-stranded RNA binding"/>
    <property type="evidence" value="ECO:0007669"/>
    <property type="project" value="TreeGrafter"/>
</dbReference>
<dbReference type="GO" id="GO:0006281">
    <property type="term" value="P:DNA repair"/>
    <property type="evidence" value="ECO:0007669"/>
    <property type="project" value="UniProtKB-UniRule"/>
</dbReference>
<dbReference type="Gene3D" id="3.30.2170.10">
    <property type="entry name" value="archaeoglobus fulgidus dsm 4304 superfamily"/>
    <property type="match status" value="1"/>
</dbReference>
<gene>
    <name evidence="6" type="primary">nfi</name>
    <name evidence="7" type="ORF">SAMN05661077_2612</name>
</gene>
<dbReference type="HAMAP" id="MF_00801">
    <property type="entry name" value="Endonuclease_5"/>
    <property type="match status" value="1"/>
</dbReference>